<name>A0ABY0IGU8_9BACT</name>
<proteinExistence type="predicted"/>
<dbReference type="PROSITE" id="PS51257">
    <property type="entry name" value="PROKAR_LIPOPROTEIN"/>
    <property type="match status" value="1"/>
</dbReference>
<keyword evidence="1" id="KW-0732">Signal</keyword>
<evidence type="ECO:0000313" key="3">
    <source>
        <dbReference type="Proteomes" id="UP000443582"/>
    </source>
</evidence>
<evidence type="ECO:0008006" key="4">
    <source>
        <dbReference type="Google" id="ProtNLM"/>
    </source>
</evidence>
<reference evidence="3" key="1">
    <citation type="journal article" date="2019" name="Int. J. Syst. Evol. Microbiol.">
        <title>Halobacteriovorax valvorus sp. nov., a novel prokaryotic predator isolated from coastal seawater of China.</title>
        <authorList>
            <person name="Chen M.-X."/>
        </authorList>
    </citation>
    <scope>NUCLEOTIDE SEQUENCE [LARGE SCALE GENOMIC DNA]</scope>
    <source>
        <strain evidence="3">BL9</strain>
    </source>
</reference>
<dbReference type="EMBL" id="QDKL01000002">
    <property type="protein sequence ID" value="RZF22148.1"/>
    <property type="molecule type" value="Genomic_DNA"/>
</dbReference>
<dbReference type="Proteomes" id="UP000443582">
    <property type="component" value="Unassembled WGS sequence"/>
</dbReference>
<organism evidence="2 3">
    <name type="scientific">Halobacteriovorax vibrionivorans</name>
    <dbReference type="NCBI Taxonomy" id="2152716"/>
    <lineage>
        <taxon>Bacteria</taxon>
        <taxon>Pseudomonadati</taxon>
        <taxon>Bdellovibrionota</taxon>
        <taxon>Bacteriovoracia</taxon>
        <taxon>Bacteriovoracales</taxon>
        <taxon>Halobacteriovoraceae</taxon>
        <taxon>Halobacteriovorax</taxon>
    </lineage>
</organism>
<feature type="chain" id="PRO_5046092192" description="Outer membrane protein beta-barrel domain-containing protein" evidence="1">
    <location>
        <begin position="18"/>
        <end position="248"/>
    </location>
</feature>
<evidence type="ECO:0000313" key="2">
    <source>
        <dbReference type="EMBL" id="RZF22148.1"/>
    </source>
</evidence>
<keyword evidence="3" id="KW-1185">Reference proteome</keyword>
<evidence type="ECO:0000256" key="1">
    <source>
        <dbReference type="SAM" id="SignalP"/>
    </source>
</evidence>
<comment type="caution">
    <text evidence="2">The sequence shown here is derived from an EMBL/GenBank/DDBJ whole genome shotgun (WGS) entry which is preliminary data.</text>
</comment>
<feature type="signal peptide" evidence="1">
    <location>
        <begin position="1"/>
        <end position="17"/>
    </location>
</feature>
<protein>
    <recommendedName>
        <fullName evidence="4">Outer membrane protein beta-barrel domain-containing protein</fullName>
    </recommendedName>
</protein>
<accession>A0ABY0IGU8</accession>
<dbReference type="RefSeq" id="WP_115362238.1">
    <property type="nucleotide sequence ID" value="NZ_QDKL01000002.1"/>
</dbReference>
<gene>
    <name evidence="2" type="ORF">DAY19_10730</name>
</gene>
<sequence length="248" mass="27066">MRSIIFTFILLSLMSCAQLDYNIPTSRLDSPETAGGLGKFDVAIGAASGYDVDLAEAYDFVISGTTTQESVTGPEPLLTFKGNVGLMPRLDIGLQTYPDTSDLLKVKYQFIGGDRSTSGLKVSLQGEFGFGYHENGTLNTDSKSYTTDLKAKSLGASLNVGYRVNPDLLFYLNTVFMEYKVDGVLKDGATVEYDGEQSPEVILVLPGLRLDFDSAYVQIESGYSFLNSSYKENNSDDFTYGLSLGYTF</sequence>